<feature type="region of interest" description="Disordered" evidence="3">
    <location>
        <begin position="1"/>
        <end position="109"/>
    </location>
</feature>
<evidence type="ECO:0000256" key="3">
    <source>
        <dbReference type="SAM" id="MobiDB-lite"/>
    </source>
</evidence>
<reference evidence="5" key="1">
    <citation type="submission" date="2025-08" db="UniProtKB">
        <authorList>
            <consortium name="RefSeq"/>
        </authorList>
    </citation>
    <scope>IDENTIFICATION</scope>
    <source>
        <tissue evidence="5">Muscle</tissue>
    </source>
</reference>
<feature type="compositionally biased region" description="Basic residues" evidence="3">
    <location>
        <begin position="37"/>
        <end position="47"/>
    </location>
</feature>
<organism evidence="4 5">
    <name type="scientific">Limulus polyphemus</name>
    <name type="common">Atlantic horseshoe crab</name>
    <dbReference type="NCBI Taxonomy" id="6850"/>
    <lineage>
        <taxon>Eukaryota</taxon>
        <taxon>Metazoa</taxon>
        <taxon>Ecdysozoa</taxon>
        <taxon>Arthropoda</taxon>
        <taxon>Chelicerata</taxon>
        <taxon>Merostomata</taxon>
        <taxon>Xiphosura</taxon>
        <taxon>Limulidae</taxon>
        <taxon>Limulus</taxon>
    </lineage>
</organism>
<name>A0ABM1B9L4_LIMPO</name>
<dbReference type="Gene3D" id="3.40.50.300">
    <property type="entry name" value="P-loop containing nucleotide triphosphate hydrolases"/>
    <property type="match status" value="1"/>
</dbReference>
<feature type="compositionally biased region" description="Polar residues" evidence="3">
    <location>
        <begin position="13"/>
        <end position="27"/>
    </location>
</feature>
<gene>
    <name evidence="5" type="primary">LOC106462262</name>
</gene>
<dbReference type="InterPro" id="IPR027417">
    <property type="entry name" value="P-loop_NTPase"/>
</dbReference>
<evidence type="ECO:0000313" key="5">
    <source>
        <dbReference type="RefSeq" id="XP_013777616.1"/>
    </source>
</evidence>
<proteinExistence type="inferred from homology"/>
<dbReference type="InterPro" id="IPR001806">
    <property type="entry name" value="Small_GTPase"/>
</dbReference>
<dbReference type="Proteomes" id="UP000694941">
    <property type="component" value="Unplaced"/>
</dbReference>
<dbReference type="SMART" id="SM00175">
    <property type="entry name" value="RAB"/>
    <property type="match status" value="1"/>
</dbReference>
<dbReference type="InterPro" id="IPR051641">
    <property type="entry name" value="RGK_GTP-binding_reg"/>
</dbReference>
<dbReference type="Pfam" id="PF00071">
    <property type="entry name" value="Ras"/>
    <property type="match status" value="1"/>
</dbReference>
<protein>
    <submittedName>
        <fullName evidence="5">GTP-binding protein GEM-like</fullName>
    </submittedName>
</protein>
<evidence type="ECO:0000256" key="1">
    <source>
        <dbReference type="ARBA" id="ARBA00008846"/>
    </source>
</evidence>
<sequence length="429" mass="48223">MSEETRDIVGSPNEFTTLGQGSPTSVCSAPEFTILGAHKRTISRRRISSPSGSGDREYGLDETVNPTYNSTPKEQKVPASSKKMHTKSVNVRRSQSVKATRRTEPPQERSFFRERMLSVPERKSFSSAENLHFSGSNKRTFLDPTEDTEYERLRNFSVTSKGVINRGDSFRSRSRSFRYSQNISTPASSETEHTFPENCLPPPTMTSTRERVSVLVVGCPDVGKSSLTNQFSTSEYICTYDCSLEEKNETSVTVVLNEEESDLLFIEKTVTSDTVTSLLNLSVASYVVVYSVVDRSSFQWAKNFISQVVKCVDTMNKALILVGNKTDLVRLRKVSPEESRSVAASHGFKFIEISTGINHNVDELLVGILNQIRLKRHRVEEMKSGAVVPENTEGRFIGCTGWRTKSIIKRILRRSRMRRSSSCDNFNTL</sequence>
<keyword evidence="2" id="KW-0597">Phosphoprotein</keyword>
<keyword evidence="4" id="KW-1185">Reference proteome</keyword>
<dbReference type="PROSITE" id="PS51419">
    <property type="entry name" value="RAB"/>
    <property type="match status" value="1"/>
</dbReference>
<comment type="similarity">
    <text evidence="1">Belongs to the small GTPase superfamily. RGK family.</text>
</comment>
<accession>A0ABM1B9L4</accession>
<evidence type="ECO:0000256" key="2">
    <source>
        <dbReference type="ARBA" id="ARBA00022553"/>
    </source>
</evidence>
<dbReference type="PANTHER" id="PTHR45775">
    <property type="entry name" value="RAD, GEM/KIR FAMILY MEMBER 2, ISOFORM C"/>
    <property type="match status" value="1"/>
</dbReference>
<dbReference type="GeneID" id="106462262"/>
<dbReference type="RefSeq" id="XP_013777616.1">
    <property type="nucleotide sequence ID" value="XM_013922162.2"/>
</dbReference>
<dbReference type="SUPFAM" id="SSF52540">
    <property type="entry name" value="P-loop containing nucleoside triphosphate hydrolases"/>
    <property type="match status" value="1"/>
</dbReference>
<dbReference type="SMART" id="SM00173">
    <property type="entry name" value="RAS"/>
    <property type="match status" value="1"/>
</dbReference>
<dbReference type="PROSITE" id="PS51421">
    <property type="entry name" value="RAS"/>
    <property type="match status" value="1"/>
</dbReference>
<feature type="compositionally biased region" description="Polar residues" evidence="3">
    <location>
        <begin position="87"/>
        <end position="98"/>
    </location>
</feature>
<dbReference type="PRINTS" id="PR00449">
    <property type="entry name" value="RASTRNSFRMNG"/>
</dbReference>
<dbReference type="PANTHER" id="PTHR45775:SF6">
    <property type="entry name" value="RAD, GEM_KIR FAMILY MEMBER 2, ISOFORM C"/>
    <property type="match status" value="1"/>
</dbReference>
<evidence type="ECO:0000313" key="4">
    <source>
        <dbReference type="Proteomes" id="UP000694941"/>
    </source>
</evidence>